<accession>A0ABU5EY38</accession>
<evidence type="ECO:0000313" key="2">
    <source>
        <dbReference type="Proteomes" id="UP001272242"/>
    </source>
</evidence>
<proteinExistence type="predicted"/>
<dbReference type="RefSeq" id="WP_320686844.1">
    <property type="nucleotide sequence ID" value="NZ_JAXBLV010000176.1"/>
</dbReference>
<sequence>MHRVLAHSIAPERRFDLSHYLSRRYGDEFAPRPRLWNADRRNFGEVNGLLDKKAQELAWERGNYAAVLGSVTAGVEAIARLFDRARAEKFISGEGGPYQGADSNTLSTSTGQLSHTVIRPTRLPSSPGPYVRLHRELLDPSRLTARHQALLAELLRLRAFDRPSCVTTGELAVAVDGPGAREASFKHPVSELRRWECVETAEGRGGGVWLTGTGRVIAEGDGT</sequence>
<name>A0ABU5EY38_9BACT</name>
<dbReference type="Proteomes" id="UP001272242">
    <property type="component" value="Unassembled WGS sequence"/>
</dbReference>
<comment type="caution">
    <text evidence="1">The sequence shown here is derived from an EMBL/GenBank/DDBJ whole genome shotgun (WGS) entry which is preliminary data.</text>
</comment>
<evidence type="ECO:0000313" key="1">
    <source>
        <dbReference type="EMBL" id="MDY3560226.1"/>
    </source>
</evidence>
<keyword evidence="2" id="KW-1185">Reference proteome</keyword>
<gene>
    <name evidence="1" type="ORF">R5W23_001452</name>
</gene>
<dbReference type="EMBL" id="JAXBLV010000176">
    <property type="protein sequence ID" value="MDY3560226.1"/>
    <property type="molecule type" value="Genomic_DNA"/>
</dbReference>
<reference evidence="2" key="1">
    <citation type="journal article" date="2023" name="Mar. Drugs">
        <title>Gemmata algarum, a Novel Planctomycete Isolated from an Algal Mat, Displays Antimicrobial Activity.</title>
        <authorList>
            <person name="Kumar G."/>
            <person name="Kallscheuer N."/>
            <person name="Kashif M."/>
            <person name="Ahamad S."/>
            <person name="Jagadeeshwari U."/>
            <person name="Pannikurungottu S."/>
            <person name="Haufschild T."/>
            <person name="Kabuu M."/>
            <person name="Sasikala C."/>
            <person name="Jogler C."/>
            <person name="Ramana C."/>
        </authorList>
    </citation>
    <scope>NUCLEOTIDE SEQUENCE [LARGE SCALE GENOMIC DNA]</scope>
    <source>
        <strain evidence="2">JC673</strain>
    </source>
</reference>
<organism evidence="1 2">
    <name type="scientific">Gemmata algarum</name>
    <dbReference type="NCBI Taxonomy" id="2975278"/>
    <lineage>
        <taxon>Bacteria</taxon>
        <taxon>Pseudomonadati</taxon>
        <taxon>Planctomycetota</taxon>
        <taxon>Planctomycetia</taxon>
        <taxon>Gemmatales</taxon>
        <taxon>Gemmataceae</taxon>
        <taxon>Gemmata</taxon>
    </lineage>
</organism>
<protein>
    <submittedName>
        <fullName evidence="1">Uncharacterized protein</fullName>
    </submittedName>
</protein>